<evidence type="ECO:0000256" key="7">
    <source>
        <dbReference type="ARBA" id="ARBA00023163"/>
    </source>
</evidence>
<dbReference type="Gene3D" id="1.10.10.60">
    <property type="entry name" value="Homeodomain-like"/>
    <property type="match status" value="2"/>
</dbReference>
<keyword evidence="5" id="KW-0805">Transcription regulation</keyword>
<dbReference type="OrthoDB" id="384217at2"/>
<keyword evidence="12" id="KW-1185">Reference proteome</keyword>
<evidence type="ECO:0000256" key="4">
    <source>
        <dbReference type="ARBA" id="ARBA00023012"/>
    </source>
</evidence>
<dbReference type="InterPro" id="IPR018062">
    <property type="entry name" value="HTH_AraC-typ_CS"/>
</dbReference>
<evidence type="ECO:0000259" key="9">
    <source>
        <dbReference type="PROSITE" id="PS01124"/>
    </source>
</evidence>
<comment type="subcellular location">
    <subcellularLocation>
        <location evidence="1">Cytoplasm</location>
    </subcellularLocation>
</comment>
<feature type="domain" description="Response regulatory" evidence="10">
    <location>
        <begin position="3"/>
        <end position="120"/>
    </location>
</feature>
<evidence type="ECO:0000256" key="5">
    <source>
        <dbReference type="ARBA" id="ARBA00023015"/>
    </source>
</evidence>
<gene>
    <name evidence="11" type="ORF">PBOR_26120</name>
</gene>
<organism evidence="11 12">
    <name type="scientific">Paenibacillus borealis</name>
    <dbReference type="NCBI Taxonomy" id="160799"/>
    <lineage>
        <taxon>Bacteria</taxon>
        <taxon>Bacillati</taxon>
        <taxon>Bacillota</taxon>
        <taxon>Bacilli</taxon>
        <taxon>Bacillales</taxon>
        <taxon>Paenibacillaceae</taxon>
        <taxon>Paenibacillus</taxon>
    </lineage>
</organism>
<evidence type="ECO:0000256" key="6">
    <source>
        <dbReference type="ARBA" id="ARBA00023125"/>
    </source>
</evidence>
<evidence type="ECO:0000256" key="8">
    <source>
        <dbReference type="PROSITE-ProRule" id="PRU00169"/>
    </source>
</evidence>
<evidence type="ECO:0000259" key="10">
    <source>
        <dbReference type="PROSITE" id="PS50110"/>
    </source>
</evidence>
<accession>A0A089LGP3</accession>
<dbReference type="Proteomes" id="UP000029518">
    <property type="component" value="Chromosome"/>
</dbReference>
<proteinExistence type="predicted"/>
<keyword evidence="2" id="KW-0963">Cytoplasm</keyword>
<evidence type="ECO:0000313" key="11">
    <source>
        <dbReference type="EMBL" id="AIQ60037.1"/>
    </source>
</evidence>
<dbReference type="Pfam" id="PF17853">
    <property type="entry name" value="GGDEF_2"/>
    <property type="match status" value="1"/>
</dbReference>
<evidence type="ECO:0000313" key="12">
    <source>
        <dbReference type="Proteomes" id="UP000029518"/>
    </source>
</evidence>
<dbReference type="InterPro" id="IPR041522">
    <property type="entry name" value="CdaR_GGDEF"/>
</dbReference>
<dbReference type="GO" id="GO:0005737">
    <property type="term" value="C:cytoplasm"/>
    <property type="evidence" value="ECO:0007669"/>
    <property type="project" value="UniProtKB-SubCell"/>
</dbReference>
<dbReference type="HOGENOM" id="CLU_000445_5_0_9"/>
<dbReference type="GO" id="GO:0043565">
    <property type="term" value="F:sequence-specific DNA binding"/>
    <property type="evidence" value="ECO:0007669"/>
    <property type="project" value="InterPro"/>
</dbReference>
<dbReference type="Pfam" id="PF12833">
    <property type="entry name" value="HTH_18"/>
    <property type="match status" value="1"/>
</dbReference>
<dbReference type="InterPro" id="IPR001789">
    <property type="entry name" value="Sig_transdc_resp-reg_receiver"/>
</dbReference>
<dbReference type="SMART" id="SM00342">
    <property type="entry name" value="HTH_ARAC"/>
    <property type="match status" value="1"/>
</dbReference>
<dbReference type="PROSITE" id="PS01124">
    <property type="entry name" value="HTH_ARAC_FAMILY_2"/>
    <property type="match status" value="1"/>
</dbReference>
<dbReference type="SMART" id="SM00448">
    <property type="entry name" value="REC"/>
    <property type="match status" value="1"/>
</dbReference>
<dbReference type="GO" id="GO:0000160">
    <property type="term" value="P:phosphorelay signal transduction system"/>
    <property type="evidence" value="ECO:0007669"/>
    <property type="project" value="UniProtKB-KW"/>
</dbReference>
<evidence type="ECO:0000256" key="3">
    <source>
        <dbReference type="ARBA" id="ARBA00022553"/>
    </source>
</evidence>
<protein>
    <submittedName>
        <fullName evidence="11">AraC family transcriptional regulator</fullName>
    </submittedName>
</protein>
<keyword evidence="6" id="KW-0238">DNA-binding</keyword>
<dbReference type="PROSITE" id="PS00041">
    <property type="entry name" value="HTH_ARAC_FAMILY_1"/>
    <property type="match status" value="1"/>
</dbReference>
<dbReference type="SUPFAM" id="SSF52172">
    <property type="entry name" value="CheY-like"/>
    <property type="match status" value="1"/>
</dbReference>
<dbReference type="RefSeq" id="WP_042216408.1">
    <property type="nucleotide sequence ID" value="NZ_CP009285.1"/>
</dbReference>
<dbReference type="PROSITE" id="PS50110">
    <property type="entry name" value="RESPONSE_REGULATORY"/>
    <property type="match status" value="1"/>
</dbReference>
<dbReference type="AlphaFoldDB" id="A0A089LGP3"/>
<dbReference type="InterPro" id="IPR051552">
    <property type="entry name" value="HptR"/>
</dbReference>
<feature type="domain" description="HTH araC/xylS-type" evidence="9">
    <location>
        <begin position="435"/>
        <end position="533"/>
    </location>
</feature>
<keyword evidence="3 8" id="KW-0597">Phosphoprotein</keyword>
<dbReference type="KEGG" id="pbd:PBOR_26120"/>
<dbReference type="GO" id="GO:0003700">
    <property type="term" value="F:DNA-binding transcription factor activity"/>
    <property type="evidence" value="ECO:0007669"/>
    <property type="project" value="InterPro"/>
</dbReference>
<dbReference type="PANTHER" id="PTHR42713:SF3">
    <property type="entry name" value="TRANSCRIPTIONAL REGULATORY PROTEIN HPTR"/>
    <property type="match status" value="1"/>
</dbReference>
<name>A0A089LGP3_PAEBO</name>
<sequence length="540" mass="60874">MYKVMIVDDEPVIKKGLQCFIDWSILECEVVCEAANGLEAVELLGYYDVDIVVTDIRMPGMDGLALSDYVHRHFPQTKVIILTAFADFAYAQTAIQYEVVDFVVKTNPTEQIPRAIEKATQLLEKEREQTQKVRQLESKINDNLSEISEKFLREAVYGLISDEAGLFSRSRELGLQLENYFAVYMEVKDMPGSQGYTGNPANDHYRFLASIRQFLGLAFGERPSSIMAMEKNTLLALVSMGSGNTAVSTQTLLTISNEILAMAENFRQCHVNIGISLLHRDISTLTTAYLEAREALQGSFYNDNYVAVYMPHSNQTITPGAPPHHAAEQIAEHLQQGQSELAVQQLDQLLESYKSTKEPIENVKVACLLIASYCFRLLSASTPFAPEMEESQSAVYKQIQESKSIQLLADILGRLILNCSRAVALSDRQPNYIVIECQKYIREHYNQNLSLQIIADHIHINSSYLSRLYKKVTGESIIDVINRYRIDMAKKLLRNPASKVFEVAEAVGIETPAYFTHVFSKYTGMSPKEYKLNYSQSELG</sequence>
<evidence type="ECO:0000256" key="1">
    <source>
        <dbReference type="ARBA" id="ARBA00004496"/>
    </source>
</evidence>
<dbReference type="EMBL" id="CP009285">
    <property type="protein sequence ID" value="AIQ60037.1"/>
    <property type="molecule type" value="Genomic_DNA"/>
</dbReference>
<dbReference type="InterPro" id="IPR018060">
    <property type="entry name" value="HTH_AraC"/>
</dbReference>
<reference evidence="11" key="1">
    <citation type="submission" date="2014-08" db="EMBL/GenBank/DDBJ databases">
        <title>Comparative genomics of the Paenibacillus odorifer group.</title>
        <authorList>
            <person name="den Bakker H.C."/>
            <person name="Tsai Y.-C.Y.-C."/>
            <person name="Martin N."/>
            <person name="Korlach J."/>
            <person name="Wiedmann M."/>
        </authorList>
    </citation>
    <scope>NUCLEOTIDE SEQUENCE [LARGE SCALE GENOMIC DNA]</scope>
    <source>
        <strain evidence="11">DSM 13188</strain>
    </source>
</reference>
<dbReference type="CDD" id="cd17536">
    <property type="entry name" value="REC_YesN-like"/>
    <property type="match status" value="1"/>
</dbReference>
<dbReference type="SUPFAM" id="SSF46689">
    <property type="entry name" value="Homeodomain-like"/>
    <property type="match status" value="2"/>
</dbReference>
<dbReference type="InterPro" id="IPR011006">
    <property type="entry name" value="CheY-like_superfamily"/>
</dbReference>
<dbReference type="PANTHER" id="PTHR42713">
    <property type="entry name" value="HISTIDINE KINASE-RELATED"/>
    <property type="match status" value="1"/>
</dbReference>
<dbReference type="InterPro" id="IPR009057">
    <property type="entry name" value="Homeodomain-like_sf"/>
</dbReference>
<dbReference type="Pfam" id="PF00072">
    <property type="entry name" value="Response_reg"/>
    <property type="match status" value="1"/>
</dbReference>
<feature type="modified residue" description="4-aspartylphosphate" evidence="8">
    <location>
        <position position="55"/>
    </location>
</feature>
<keyword evidence="7" id="KW-0804">Transcription</keyword>
<dbReference type="Gene3D" id="3.40.50.2300">
    <property type="match status" value="1"/>
</dbReference>
<evidence type="ECO:0000256" key="2">
    <source>
        <dbReference type="ARBA" id="ARBA00022490"/>
    </source>
</evidence>
<keyword evidence="4" id="KW-0902">Two-component regulatory system</keyword>